<dbReference type="PANTHER" id="PTHR43540">
    <property type="entry name" value="PEROXYUREIDOACRYLATE/UREIDOACRYLATE AMIDOHYDROLASE-RELATED"/>
    <property type="match status" value="1"/>
</dbReference>
<dbReference type="EMBL" id="CP011232">
    <property type="protein sequence ID" value="AKI97487.1"/>
    <property type="molecule type" value="Genomic_DNA"/>
</dbReference>
<dbReference type="Gene3D" id="3.40.50.850">
    <property type="entry name" value="Isochorismatase-like"/>
    <property type="match status" value="1"/>
</dbReference>
<organism evidence="3 4">
    <name type="scientific">Kosmotoga pacifica</name>
    <dbReference type="NCBI Taxonomy" id="1330330"/>
    <lineage>
        <taxon>Bacteria</taxon>
        <taxon>Thermotogati</taxon>
        <taxon>Thermotogota</taxon>
        <taxon>Thermotogae</taxon>
        <taxon>Kosmotogales</taxon>
        <taxon>Kosmotogaceae</taxon>
        <taxon>Kosmotoga</taxon>
    </lineage>
</organism>
<dbReference type="Pfam" id="PF00857">
    <property type="entry name" value="Isochorismatase"/>
    <property type="match status" value="1"/>
</dbReference>
<protein>
    <submittedName>
        <fullName evidence="3">Cysteine hydrolase</fullName>
    </submittedName>
</protein>
<name>A0A0G2Z7G7_9BACT</name>
<dbReference type="PANTHER" id="PTHR43540:SF6">
    <property type="entry name" value="ISOCHORISMATASE-LIKE DOMAIN-CONTAINING PROTEIN"/>
    <property type="match status" value="1"/>
</dbReference>
<dbReference type="Proteomes" id="UP000035159">
    <property type="component" value="Chromosome"/>
</dbReference>
<dbReference type="CDD" id="cd00431">
    <property type="entry name" value="cysteine_hydrolases"/>
    <property type="match status" value="1"/>
</dbReference>
<dbReference type="AlphaFoldDB" id="A0A0G2Z7G7"/>
<evidence type="ECO:0000259" key="2">
    <source>
        <dbReference type="Pfam" id="PF00857"/>
    </source>
</evidence>
<evidence type="ECO:0000313" key="4">
    <source>
        <dbReference type="Proteomes" id="UP000035159"/>
    </source>
</evidence>
<dbReference type="RefSeq" id="WP_047754622.1">
    <property type="nucleotide sequence ID" value="NZ_CAJUHA010000003.1"/>
</dbReference>
<dbReference type="OrthoDB" id="9796485at2"/>
<sequence>MKALLIVDLQNDFVRPDGVLYSKGIERVITPIVSLVEKFKKEKAPIITTMDWHTAHDPEFNRWPPHCVENTEGASLVKELGEALKRYEGHYTIRKRKYSAFFGTEFDELLKRLDIEEFHVVGIATNICVLFTVEELSNREYRIVIHEKGTASYDEDLHRFAIRQMKEVLGAEIT</sequence>
<dbReference type="InterPro" id="IPR000868">
    <property type="entry name" value="Isochorismatase-like_dom"/>
</dbReference>
<evidence type="ECO:0000256" key="1">
    <source>
        <dbReference type="ARBA" id="ARBA00022801"/>
    </source>
</evidence>
<evidence type="ECO:0000313" key="3">
    <source>
        <dbReference type="EMBL" id="AKI97487.1"/>
    </source>
</evidence>
<dbReference type="KEGG" id="kpf:IX53_06260"/>
<keyword evidence="1 3" id="KW-0378">Hydrolase</keyword>
<dbReference type="STRING" id="1330330.IX53_06260"/>
<keyword evidence="4" id="KW-1185">Reference proteome</keyword>
<dbReference type="SUPFAM" id="SSF52499">
    <property type="entry name" value="Isochorismatase-like hydrolases"/>
    <property type="match status" value="1"/>
</dbReference>
<dbReference type="PATRIC" id="fig|1330330.3.peg.1265"/>
<accession>A0A0G2Z7G7</accession>
<dbReference type="InterPro" id="IPR036380">
    <property type="entry name" value="Isochorismatase-like_sf"/>
</dbReference>
<dbReference type="GO" id="GO:0016787">
    <property type="term" value="F:hydrolase activity"/>
    <property type="evidence" value="ECO:0007669"/>
    <property type="project" value="UniProtKB-KW"/>
</dbReference>
<gene>
    <name evidence="3" type="ORF">IX53_06260</name>
</gene>
<dbReference type="InterPro" id="IPR050272">
    <property type="entry name" value="Isochorismatase-like_hydrls"/>
</dbReference>
<feature type="domain" description="Isochorismatase-like" evidence="2">
    <location>
        <begin position="3"/>
        <end position="169"/>
    </location>
</feature>
<reference evidence="3 4" key="1">
    <citation type="submission" date="2015-04" db="EMBL/GenBank/DDBJ databases">
        <title>Complete Genome Sequence of Kosmotoga pacifica SLHLJ1.</title>
        <authorList>
            <person name="Jiang L.J."/>
            <person name="Shao Z.Z."/>
            <person name="Jebbar M."/>
        </authorList>
    </citation>
    <scope>NUCLEOTIDE SEQUENCE [LARGE SCALE GENOMIC DNA]</scope>
    <source>
        <strain evidence="3 4">SLHLJ1</strain>
    </source>
</reference>
<proteinExistence type="predicted"/>